<keyword evidence="4" id="KW-0479">Metal-binding</keyword>
<evidence type="ECO:0000259" key="7">
    <source>
        <dbReference type="PROSITE" id="PS51918"/>
    </source>
</evidence>
<dbReference type="Proteomes" id="UP001065174">
    <property type="component" value="Chromosome"/>
</dbReference>
<dbReference type="InterPro" id="IPR007197">
    <property type="entry name" value="rSAM"/>
</dbReference>
<accession>A0ABY6CU24</accession>
<dbReference type="PANTHER" id="PTHR11228">
    <property type="entry name" value="RADICAL SAM DOMAIN PROTEIN"/>
    <property type="match status" value="1"/>
</dbReference>
<keyword evidence="6" id="KW-0411">Iron-sulfur</keyword>
<gene>
    <name evidence="8" type="ORF">N6H18_08735</name>
</gene>
<protein>
    <submittedName>
        <fullName evidence="8">SPASM domain-containing protein</fullName>
    </submittedName>
</protein>
<evidence type="ECO:0000313" key="9">
    <source>
        <dbReference type="Proteomes" id="UP001065174"/>
    </source>
</evidence>
<evidence type="ECO:0000256" key="3">
    <source>
        <dbReference type="ARBA" id="ARBA00022691"/>
    </source>
</evidence>
<dbReference type="SUPFAM" id="SSF102114">
    <property type="entry name" value="Radical SAM enzymes"/>
    <property type="match status" value="1"/>
</dbReference>
<comment type="cofactor">
    <cofactor evidence="1">
        <name>[4Fe-4S] cluster</name>
        <dbReference type="ChEBI" id="CHEBI:49883"/>
    </cofactor>
</comment>
<name>A0ABY6CU24_9BACT</name>
<dbReference type="Pfam" id="PF13186">
    <property type="entry name" value="SPASM"/>
    <property type="match status" value="1"/>
</dbReference>
<dbReference type="InterPro" id="IPR050377">
    <property type="entry name" value="Radical_SAM_PqqE_MftC-like"/>
</dbReference>
<dbReference type="Gene3D" id="3.20.20.70">
    <property type="entry name" value="Aldolase class I"/>
    <property type="match status" value="1"/>
</dbReference>
<dbReference type="RefSeq" id="WP_262311453.1">
    <property type="nucleotide sequence ID" value="NZ_CP106679.1"/>
</dbReference>
<sequence length="349" mass="40459">MQAFFKTVRQLQDHINLLSKLDAKKLRNAYQVWKSYRQSRKTGVLVQPGLPLSVAFEPTTSCNLRCPECPSGLRSFTRPTGMLDQRLFEESIDQMKSHLIYLTFYFQGEPYLHTRFLDMVRYASDRKIYTATSTNAHYLDDKKAEATVRAGLDRLVISIDGTTQESYENYRVGGTLTKVLEGTRNMVKWKRELKSKTPHLIFQFLVVKPNEHQIDDAKRLAKEIGVNEIQFKTAQIYDYENGSDLIPENSKYARYRKNLLGKFELKNPLHNECWKMWQGCVVTWDGRVVPCCFDKDAKHQLGDLTQDSMKKIWTGHKYVNFRKSILQSRSNIDICQNCSEGLKISLTDG</sequence>
<evidence type="ECO:0000256" key="4">
    <source>
        <dbReference type="ARBA" id="ARBA00022723"/>
    </source>
</evidence>
<keyword evidence="5" id="KW-0408">Iron</keyword>
<dbReference type="InterPro" id="IPR058240">
    <property type="entry name" value="rSAM_sf"/>
</dbReference>
<dbReference type="CDD" id="cd01335">
    <property type="entry name" value="Radical_SAM"/>
    <property type="match status" value="1"/>
</dbReference>
<evidence type="ECO:0000256" key="5">
    <source>
        <dbReference type="ARBA" id="ARBA00023004"/>
    </source>
</evidence>
<dbReference type="PANTHER" id="PTHR11228:SF7">
    <property type="entry name" value="PQQA PEPTIDE CYCLASE"/>
    <property type="match status" value="1"/>
</dbReference>
<keyword evidence="2" id="KW-0004">4Fe-4S</keyword>
<dbReference type="PROSITE" id="PS51918">
    <property type="entry name" value="RADICAL_SAM"/>
    <property type="match status" value="1"/>
</dbReference>
<feature type="domain" description="Radical SAM core" evidence="7">
    <location>
        <begin position="46"/>
        <end position="269"/>
    </location>
</feature>
<dbReference type="SFLD" id="SFLDG01067">
    <property type="entry name" value="SPASM/twitch_domain_containing"/>
    <property type="match status" value="1"/>
</dbReference>
<reference evidence="8" key="1">
    <citation type="submission" date="2022-09" db="EMBL/GenBank/DDBJ databases">
        <title>Comparative genomics and taxonomic characterization of three novel marine species of genus Reichenbachiella exhibiting antioxidant and polysaccharide degradation activities.</title>
        <authorList>
            <person name="Muhammad N."/>
            <person name="Lee Y.-J."/>
            <person name="Ko J."/>
            <person name="Kim S.-G."/>
        </authorList>
    </citation>
    <scope>NUCLEOTIDE SEQUENCE</scope>
    <source>
        <strain evidence="8">BKB1-1</strain>
    </source>
</reference>
<evidence type="ECO:0000256" key="1">
    <source>
        <dbReference type="ARBA" id="ARBA00001966"/>
    </source>
</evidence>
<organism evidence="8 9">
    <name type="scientific">Reichenbachiella agarivorans</name>
    <dbReference type="NCBI Taxonomy" id="2979464"/>
    <lineage>
        <taxon>Bacteria</taxon>
        <taxon>Pseudomonadati</taxon>
        <taxon>Bacteroidota</taxon>
        <taxon>Cytophagia</taxon>
        <taxon>Cytophagales</taxon>
        <taxon>Reichenbachiellaceae</taxon>
        <taxon>Reichenbachiella</taxon>
    </lineage>
</organism>
<evidence type="ECO:0000313" key="8">
    <source>
        <dbReference type="EMBL" id="UXP34027.1"/>
    </source>
</evidence>
<keyword evidence="3" id="KW-0949">S-adenosyl-L-methionine</keyword>
<keyword evidence="9" id="KW-1185">Reference proteome</keyword>
<dbReference type="SFLD" id="SFLDS00029">
    <property type="entry name" value="Radical_SAM"/>
    <property type="match status" value="1"/>
</dbReference>
<proteinExistence type="predicted"/>
<dbReference type="Pfam" id="PF04055">
    <property type="entry name" value="Radical_SAM"/>
    <property type="match status" value="1"/>
</dbReference>
<evidence type="ECO:0000256" key="2">
    <source>
        <dbReference type="ARBA" id="ARBA00022485"/>
    </source>
</evidence>
<dbReference type="InterPro" id="IPR023885">
    <property type="entry name" value="4Fe4S-binding_SPASM_dom"/>
</dbReference>
<dbReference type="InterPro" id="IPR013785">
    <property type="entry name" value="Aldolase_TIM"/>
</dbReference>
<dbReference type="EMBL" id="CP106679">
    <property type="protein sequence ID" value="UXP34027.1"/>
    <property type="molecule type" value="Genomic_DNA"/>
</dbReference>
<dbReference type="SFLD" id="SFLDG01387">
    <property type="entry name" value="BtrN-like_SPASM_domain_contain"/>
    <property type="match status" value="1"/>
</dbReference>
<dbReference type="InterPro" id="IPR034391">
    <property type="entry name" value="AdoMet-like_SPASM_containing"/>
</dbReference>
<evidence type="ECO:0000256" key="6">
    <source>
        <dbReference type="ARBA" id="ARBA00023014"/>
    </source>
</evidence>